<dbReference type="InterPro" id="IPR017944">
    <property type="entry name" value="KaiA/RbsU_helical_domain_sf"/>
</dbReference>
<organism evidence="1 2">
    <name type="scientific">Polystyrenella longa</name>
    <dbReference type="NCBI Taxonomy" id="2528007"/>
    <lineage>
        <taxon>Bacteria</taxon>
        <taxon>Pseudomonadati</taxon>
        <taxon>Planctomycetota</taxon>
        <taxon>Planctomycetia</taxon>
        <taxon>Planctomycetales</taxon>
        <taxon>Planctomycetaceae</taxon>
        <taxon>Polystyrenella</taxon>
    </lineage>
</organism>
<gene>
    <name evidence="1" type="ORF">Pla110_30610</name>
</gene>
<sequence>MGANNEITQVSPGHLGSWTEGAHLLCYALDRPHWMNLTLQLDSRGCHSPRLEWVSTESELIELVHEHEFDVIILACQRLDHFDSQIGHLLQTIRTSGNHDPILLLSEQIQPRELSRCFEADVEFLHSSLFWDAPALVAALERARRLHRQREDYLAWGRERQQRLMQEQKESERILEQQRKMLDDLRSLTNPLASEFQDDNEALESTPLQSLSVPSKTVDLQSADQRKEEQTVLRRDLKRFYSTLLRSYVVMGTGSLTEEIKQVVFQLEVCGLSIRETMSLHLEQVEELVRGLGNRSSRHVMSRADMLILEMLMHLAEERKGKQGETGR</sequence>
<dbReference type="KEGG" id="plon:Pla110_30610"/>
<dbReference type="RefSeq" id="WP_144996563.1">
    <property type="nucleotide sequence ID" value="NZ_CP036281.1"/>
</dbReference>
<dbReference type="Proteomes" id="UP000317178">
    <property type="component" value="Chromosome"/>
</dbReference>
<accession>A0A518CQ19</accession>
<evidence type="ECO:0000313" key="1">
    <source>
        <dbReference type="EMBL" id="QDU81320.1"/>
    </source>
</evidence>
<dbReference type="EMBL" id="CP036281">
    <property type="protein sequence ID" value="QDU81320.1"/>
    <property type="molecule type" value="Genomic_DNA"/>
</dbReference>
<reference evidence="1 2" key="1">
    <citation type="submission" date="2019-02" db="EMBL/GenBank/DDBJ databases">
        <title>Deep-cultivation of Planctomycetes and their phenomic and genomic characterization uncovers novel biology.</title>
        <authorList>
            <person name="Wiegand S."/>
            <person name="Jogler M."/>
            <person name="Boedeker C."/>
            <person name="Pinto D."/>
            <person name="Vollmers J."/>
            <person name="Rivas-Marin E."/>
            <person name="Kohn T."/>
            <person name="Peeters S.H."/>
            <person name="Heuer A."/>
            <person name="Rast P."/>
            <person name="Oberbeckmann S."/>
            <person name="Bunk B."/>
            <person name="Jeske O."/>
            <person name="Meyerdierks A."/>
            <person name="Storesund J.E."/>
            <person name="Kallscheuer N."/>
            <person name="Luecker S."/>
            <person name="Lage O.M."/>
            <person name="Pohl T."/>
            <person name="Merkel B.J."/>
            <person name="Hornburger P."/>
            <person name="Mueller R.-W."/>
            <person name="Bruemmer F."/>
            <person name="Labrenz M."/>
            <person name="Spormann A.M."/>
            <person name="Op den Camp H."/>
            <person name="Overmann J."/>
            <person name="Amann R."/>
            <person name="Jetten M.S.M."/>
            <person name="Mascher T."/>
            <person name="Medema M.H."/>
            <person name="Devos D.P."/>
            <person name="Kaster A.-K."/>
            <person name="Ovreas L."/>
            <person name="Rohde M."/>
            <person name="Galperin M.Y."/>
            <person name="Jogler C."/>
        </authorList>
    </citation>
    <scope>NUCLEOTIDE SEQUENCE [LARGE SCALE GENOMIC DNA]</scope>
    <source>
        <strain evidence="1 2">Pla110</strain>
    </source>
</reference>
<name>A0A518CQ19_9PLAN</name>
<proteinExistence type="predicted"/>
<protein>
    <submittedName>
        <fullName evidence="1">Uncharacterized protein</fullName>
    </submittedName>
</protein>
<evidence type="ECO:0000313" key="2">
    <source>
        <dbReference type="Proteomes" id="UP000317178"/>
    </source>
</evidence>
<dbReference type="OrthoDB" id="252780at2"/>
<keyword evidence="2" id="KW-1185">Reference proteome</keyword>
<dbReference type="Gene3D" id="3.40.50.2300">
    <property type="match status" value="1"/>
</dbReference>
<dbReference type="Gene3D" id="1.10.1240.30">
    <property type="entry name" value="KaiA/RbsU domain"/>
    <property type="match status" value="1"/>
</dbReference>
<dbReference type="AlphaFoldDB" id="A0A518CQ19"/>